<feature type="domain" description="FAD-binding PCMH-type" evidence="1">
    <location>
        <begin position="1"/>
        <end position="186"/>
    </location>
</feature>
<sequence>MDVTTISSFRAARTRADLALAPGEVPIAGGTWLMSEPQPRTTGFVDLTTMGWPDLEVGPEGLRIGATCPIATLVEWAQGRQTRRTTSLATPPSDWAALALAPRAADALLASFKIWTTATVGGNVCRTYAAAAMISFAVALDGVAHCWAADGSERRLPVADLPTGDTTNALAPGEILRAVEIPAAALRSRATLRRIALAELGRSGSVVTGRVDADGAVVVGVTAATSRPVVLRYPGVPTAAELRADVEAAEGYYSDPMGPADWRRAVSATLALRVRHDLLQETA</sequence>
<proteinExistence type="predicted"/>
<evidence type="ECO:0000259" key="1">
    <source>
        <dbReference type="PROSITE" id="PS51387"/>
    </source>
</evidence>
<dbReference type="GO" id="GO:0016491">
    <property type="term" value="F:oxidoreductase activity"/>
    <property type="evidence" value="ECO:0007669"/>
    <property type="project" value="InterPro"/>
</dbReference>
<dbReference type="PANTHER" id="PTHR42659:SF9">
    <property type="entry name" value="XANTHINE DEHYDROGENASE FAD-BINDING SUBUNIT XDHB-RELATED"/>
    <property type="match status" value="1"/>
</dbReference>
<dbReference type="AlphaFoldDB" id="A0A4Z1E2S4"/>
<dbReference type="InterPro" id="IPR051312">
    <property type="entry name" value="Diverse_Substr_Oxidored"/>
</dbReference>
<name>A0A4Z1E2S4_9MICO</name>
<dbReference type="Proteomes" id="UP000297318">
    <property type="component" value="Unassembled WGS sequence"/>
</dbReference>
<dbReference type="EMBL" id="RHPJ01000002">
    <property type="protein sequence ID" value="TGO05540.1"/>
    <property type="molecule type" value="Genomic_DNA"/>
</dbReference>
<dbReference type="InterPro" id="IPR002346">
    <property type="entry name" value="Mopterin_DH_FAD-bd"/>
</dbReference>
<organism evidence="2 3">
    <name type="scientific">Serinibacter arcticus</name>
    <dbReference type="NCBI Taxonomy" id="1655435"/>
    <lineage>
        <taxon>Bacteria</taxon>
        <taxon>Bacillati</taxon>
        <taxon>Actinomycetota</taxon>
        <taxon>Actinomycetes</taxon>
        <taxon>Micrococcales</taxon>
        <taxon>Beutenbergiaceae</taxon>
        <taxon>Serinibacter</taxon>
    </lineage>
</organism>
<reference evidence="2 3" key="1">
    <citation type="submission" date="2018-11" db="EMBL/GenBank/DDBJ databases">
        <title>Complete genome sequencing of the Actinobacteria Serinibacter sp. K3-2.</title>
        <authorList>
            <person name="Rakitin A.L."/>
            <person name="Beletsky A.V."/>
            <person name="Mardanov A.V."/>
            <person name="Ravin N.V."/>
            <person name="Gromova A.S."/>
            <person name="Filippova S.N."/>
            <person name="Gal'Chenko V.F."/>
        </authorList>
    </citation>
    <scope>NUCLEOTIDE SEQUENCE [LARGE SCALE GENOMIC DNA]</scope>
    <source>
        <strain evidence="2 3">K3-2</strain>
    </source>
</reference>
<dbReference type="GO" id="GO:0071949">
    <property type="term" value="F:FAD binding"/>
    <property type="evidence" value="ECO:0007669"/>
    <property type="project" value="InterPro"/>
</dbReference>
<accession>A0A4Z1E2S4</accession>
<gene>
    <name evidence="2" type="ORF">SERN_1544</name>
</gene>
<comment type="caution">
    <text evidence="2">The sequence shown here is derived from an EMBL/GenBank/DDBJ whole genome shotgun (WGS) entry which is preliminary data.</text>
</comment>
<dbReference type="PANTHER" id="PTHR42659">
    <property type="entry name" value="XANTHINE DEHYDROGENASE SUBUNIT C-RELATED"/>
    <property type="match status" value="1"/>
</dbReference>
<dbReference type="Gene3D" id="3.30.465.10">
    <property type="match status" value="1"/>
</dbReference>
<dbReference type="SUPFAM" id="SSF56176">
    <property type="entry name" value="FAD-binding/transporter-associated domain-like"/>
    <property type="match status" value="1"/>
</dbReference>
<evidence type="ECO:0000313" key="3">
    <source>
        <dbReference type="Proteomes" id="UP000297318"/>
    </source>
</evidence>
<dbReference type="InterPro" id="IPR036318">
    <property type="entry name" value="FAD-bd_PCMH-like_sf"/>
</dbReference>
<dbReference type="InterPro" id="IPR016169">
    <property type="entry name" value="FAD-bd_PCMH_sub2"/>
</dbReference>
<dbReference type="Pfam" id="PF00941">
    <property type="entry name" value="FAD_binding_5"/>
    <property type="match status" value="1"/>
</dbReference>
<keyword evidence="3" id="KW-1185">Reference proteome</keyword>
<protein>
    <submittedName>
        <fullName evidence="2">Xanthine dehydrogenase, FAD binding subunit</fullName>
    </submittedName>
</protein>
<dbReference type="OrthoDB" id="3574189at2"/>
<dbReference type="InterPro" id="IPR016166">
    <property type="entry name" value="FAD-bd_PCMH"/>
</dbReference>
<dbReference type="RefSeq" id="WP_135849532.1">
    <property type="nucleotide sequence ID" value="NZ_RHPJ01000002.1"/>
</dbReference>
<evidence type="ECO:0000313" key="2">
    <source>
        <dbReference type="EMBL" id="TGO05540.1"/>
    </source>
</evidence>
<dbReference type="PROSITE" id="PS51387">
    <property type="entry name" value="FAD_PCMH"/>
    <property type="match status" value="1"/>
</dbReference>